<dbReference type="InterPro" id="IPR035595">
    <property type="entry name" value="UDP_glycos_trans_CS"/>
</dbReference>
<reference evidence="6 7" key="1">
    <citation type="submission" date="2020-04" db="EMBL/GenBank/DDBJ databases">
        <title>Plant Genome Project.</title>
        <authorList>
            <person name="Zhang R.-G."/>
        </authorList>
    </citation>
    <scope>NUCLEOTIDE SEQUENCE [LARGE SCALE GENOMIC DNA]</scope>
    <source>
        <strain evidence="6">YNK0</strain>
        <tissue evidence="6">Leaf</tissue>
    </source>
</reference>
<protein>
    <recommendedName>
        <fullName evidence="4">Glycosyltransferase</fullName>
        <ecNumber evidence="4">2.4.1.-</ecNumber>
    </recommendedName>
</protein>
<keyword evidence="2 3" id="KW-0808">Transferase</keyword>
<dbReference type="Pfam" id="PF00201">
    <property type="entry name" value="UDPGT"/>
    <property type="match status" value="1"/>
</dbReference>
<sequence>MDQKAPVVVVVVPFPAQGHLNQLLHFCCLISSYGIPVHYVGSATHNRQAKDRVHGWDPLTISNIHFHDFPIPPFLTPPPNPHAPNRFPVHLQPAFDASSQLRDPLAALLRSLSPTSRRIAVVHDPLMAFTAQDAVSVTNAETYTLHGVSAFVVFYHIWKSFGKPTFPGIAILNDLPSLAGCSTDQFLGFIARQYEYMKFDSGHIYNTCRPMEGVFLDLLAQEQFTGNKKQWAIGPLNPIVLDTSLDSDRRHKCLEWLDKQAPGSVLYVAFGTTVSIPDDQIMEIAIGLESSKQRFIWVLREADKGDIYVEEEEAGKAKLPNGYEERVEGVGLIERDWAPQLEILAHPSTGGFLSHCGWNSCIESISMGVPIAAWPMHSDQPRNTILVTEVLKVGVVVREWAQRDEVVPSATIESAISKLMVSEEGEGMRRRAEELGCAVRESVSGDGASRIELESFIAHISR</sequence>
<dbReference type="EMBL" id="JABCRI010000011">
    <property type="protein sequence ID" value="KAF8398342.1"/>
    <property type="molecule type" value="Genomic_DNA"/>
</dbReference>
<dbReference type="GO" id="GO:0050404">
    <property type="term" value="F:zeatin O-beta-D-xylosyltransferase activity"/>
    <property type="evidence" value="ECO:0007669"/>
    <property type="project" value="UniProtKB-ARBA"/>
</dbReference>
<dbReference type="AlphaFoldDB" id="A0A835DF13"/>
<dbReference type="InterPro" id="IPR058980">
    <property type="entry name" value="Glyco_transf_N"/>
</dbReference>
<evidence type="ECO:0000313" key="7">
    <source>
        <dbReference type="Proteomes" id="UP000655225"/>
    </source>
</evidence>
<dbReference type="EC" id="2.4.1.-" evidence="4"/>
<accession>A0A835DF13</accession>
<dbReference type="FunFam" id="3.40.50.2000:FF:000060">
    <property type="entry name" value="Glycosyltransferase"/>
    <property type="match status" value="1"/>
</dbReference>
<dbReference type="InterPro" id="IPR002213">
    <property type="entry name" value="UDP_glucos_trans"/>
</dbReference>
<dbReference type="CDD" id="cd03784">
    <property type="entry name" value="GT1_Gtf-like"/>
    <property type="match status" value="1"/>
</dbReference>
<dbReference type="PROSITE" id="PS00375">
    <property type="entry name" value="UDPGT"/>
    <property type="match status" value="1"/>
</dbReference>
<dbReference type="GO" id="GO:0009690">
    <property type="term" value="P:cytokinin metabolic process"/>
    <property type="evidence" value="ECO:0007669"/>
    <property type="project" value="UniProtKB-ARBA"/>
</dbReference>
<dbReference type="PANTHER" id="PTHR48044">
    <property type="entry name" value="GLYCOSYLTRANSFERASE"/>
    <property type="match status" value="1"/>
</dbReference>
<dbReference type="SUPFAM" id="SSF53756">
    <property type="entry name" value="UDP-Glycosyltransferase/glycogen phosphorylase"/>
    <property type="match status" value="1"/>
</dbReference>
<dbReference type="FunFam" id="3.40.50.2000:FF:000238">
    <property type="entry name" value="Glycosyltransferase"/>
    <property type="match status" value="1"/>
</dbReference>
<dbReference type="OrthoDB" id="5835829at2759"/>
<evidence type="ECO:0000256" key="4">
    <source>
        <dbReference type="RuleBase" id="RU362057"/>
    </source>
</evidence>
<proteinExistence type="inferred from homology"/>
<evidence type="ECO:0000259" key="5">
    <source>
        <dbReference type="Pfam" id="PF26168"/>
    </source>
</evidence>
<name>A0A835DF13_TETSI</name>
<evidence type="ECO:0000256" key="1">
    <source>
        <dbReference type="ARBA" id="ARBA00009995"/>
    </source>
</evidence>
<comment type="similarity">
    <text evidence="1 3">Belongs to the UDP-glycosyltransferase family.</text>
</comment>
<comment type="caution">
    <text evidence="6">The sequence shown here is derived from an EMBL/GenBank/DDBJ whole genome shotgun (WGS) entry which is preliminary data.</text>
</comment>
<dbReference type="Pfam" id="PF26168">
    <property type="entry name" value="Glyco_transf_N"/>
    <property type="match status" value="1"/>
</dbReference>
<gene>
    <name evidence="6" type="ORF">HHK36_017269</name>
</gene>
<dbReference type="PANTHER" id="PTHR48044:SF22">
    <property type="entry name" value="GLYCOSYLTRANSFERASE"/>
    <property type="match status" value="1"/>
</dbReference>
<dbReference type="Gene3D" id="3.40.50.2000">
    <property type="entry name" value="Glycogen Phosphorylase B"/>
    <property type="match status" value="2"/>
</dbReference>
<organism evidence="6 7">
    <name type="scientific">Tetracentron sinense</name>
    <name type="common">Spur-leaf</name>
    <dbReference type="NCBI Taxonomy" id="13715"/>
    <lineage>
        <taxon>Eukaryota</taxon>
        <taxon>Viridiplantae</taxon>
        <taxon>Streptophyta</taxon>
        <taxon>Embryophyta</taxon>
        <taxon>Tracheophyta</taxon>
        <taxon>Spermatophyta</taxon>
        <taxon>Magnoliopsida</taxon>
        <taxon>Trochodendrales</taxon>
        <taxon>Trochodendraceae</taxon>
        <taxon>Tetracentron</taxon>
    </lineage>
</organism>
<evidence type="ECO:0000313" key="6">
    <source>
        <dbReference type="EMBL" id="KAF8398342.1"/>
    </source>
</evidence>
<keyword evidence="7" id="KW-1185">Reference proteome</keyword>
<keyword evidence="3" id="KW-0328">Glycosyltransferase</keyword>
<feature type="domain" description="Glycosyltransferase N-terminal" evidence="5">
    <location>
        <begin position="6"/>
        <end position="238"/>
    </location>
</feature>
<evidence type="ECO:0000256" key="2">
    <source>
        <dbReference type="ARBA" id="ARBA00022679"/>
    </source>
</evidence>
<dbReference type="Proteomes" id="UP000655225">
    <property type="component" value="Unassembled WGS sequence"/>
</dbReference>
<dbReference type="OMA" id="WEKHADI"/>
<evidence type="ECO:0000256" key="3">
    <source>
        <dbReference type="RuleBase" id="RU003718"/>
    </source>
</evidence>